<reference evidence="3 4" key="1">
    <citation type="submission" date="2018-02" db="EMBL/GenBank/DDBJ databases">
        <title>Corynebacterium alimpuense sp. nov., a marine obligate actinomycete isolated from sediments of Valparaiso bay, Chile.</title>
        <authorList>
            <person name="Claverias F."/>
            <person name="Gonzales-Siles L."/>
            <person name="Salva-Serra F."/>
            <person name="Inganaes E."/>
            <person name="Molin K."/>
            <person name="Cumsille A."/>
            <person name="Undabarrena A."/>
            <person name="Couve E."/>
            <person name="Moore E.R.B."/>
            <person name="Gomila M."/>
            <person name="Camara B."/>
        </authorList>
    </citation>
    <scope>NUCLEOTIDE SEQUENCE [LARGE SCALE GENOMIC DNA]</scope>
    <source>
        <strain evidence="3 4">CCUG 69366</strain>
    </source>
</reference>
<feature type="transmembrane region" description="Helical" evidence="2">
    <location>
        <begin position="6"/>
        <end position="22"/>
    </location>
</feature>
<dbReference type="CDD" id="cd21904">
    <property type="entry name" value="TtfA-like"/>
    <property type="match status" value="1"/>
</dbReference>
<dbReference type="EMBL" id="PTJO01000001">
    <property type="protein sequence ID" value="RNE49933.1"/>
    <property type="molecule type" value="Genomic_DNA"/>
</dbReference>
<comment type="caution">
    <text evidence="3">The sequence shown here is derived from an EMBL/GenBank/DDBJ whole genome shotgun (WGS) entry which is preliminary data.</text>
</comment>
<keyword evidence="2" id="KW-1133">Transmembrane helix</keyword>
<evidence type="ECO:0000313" key="4">
    <source>
        <dbReference type="Proteomes" id="UP000266975"/>
    </source>
</evidence>
<feature type="compositionally biased region" description="Acidic residues" evidence="1">
    <location>
        <begin position="64"/>
        <end position="78"/>
    </location>
</feature>
<dbReference type="Proteomes" id="UP000266975">
    <property type="component" value="Unassembled WGS sequence"/>
</dbReference>
<organism evidence="3 4">
    <name type="scientific">Corynebacterium alimapuense</name>
    <dbReference type="NCBI Taxonomy" id="1576874"/>
    <lineage>
        <taxon>Bacteria</taxon>
        <taxon>Bacillati</taxon>
        <taxon>Actinomycetota</taxon>
        <taxon>Actinomycetes</taxon>
        <taxon>Mycobacteriales</taxon>
        <taxon>Corynebacteriaceae</taxon>
        <taxon>Corynebacterium</taxon>
    </lineage>
</organism>
<name>A0A3M8K9N1_9CORY</name>
<evidence type="ECO:0000256" key="2">
    <source>
        <dbReference type="SAM" id="Phobius"/>
    </source>
</evidence>
<keyword evidence="2" id="KW-0472">Membrane</keyword>
<dbReference type="AlphaFoldDB" id="A0A3M8K9N1"/>
<feature type="region of interest" description="Disordered" evidence="1">
    <location>
        <begin position="32"/>
        <end position="126"/>
    </location>
</feature>
<accession>A0A3M8K9N1</accession>
<evidence type="ECO:0000313" key="3">
    <source>
        <dbReference type="EMBL" id="RNE49933.1"/>
    </source>
</evidence>
<feature type="compositionally biased region" description="Basic and acidic residues" evidence="1">
    <location>
        <begin position="378"/>
        <end position="392"/>
    </location>
</feature>
<sequence>MATYAFYLAAAAALAAAVLWYFDARQRKAQMEPLDPTEIPTTSAQSVSSPEPEPAETEVKAENPEPEVALEPEPDIEAETAQPPPLKEPPIASEPEVAAETEPASPPDPTPATARQRGGISFPGALRRERRTWAEAEGYEFSRSDDYLNDEWARGAAASGAPAKDIVSGQAYGHEMVLMDLGGVNVMAMRRGEASEIVVDCRRGEFPEHNASEDMLEALSTSGFTIFATDTAVAQRFVDERVNIALVQMPEIVTAVWMEEDWVLAQTARGSHAADWTKMLAPLALLADAARALPPKSSSAQVLNLDGLDPSRQMPAPGLVAAKAFGLSSGIIDGGEPPLVQRPEEPLDLPTRVLPVARGVVEPREVGTDEVDAIGEAGRSRTEDGQGTRMPRDLSGGSSIFDDPSG</sequence>
<dbReference type="InterPro" id="IPR049726">
    <property type="entry name" value="TtfA-like_core"/>
</dbReference>
<feature type="compositionally biased region" description="Polar residues" evidence="1">
    <location>
        <begin position="39"/>
        <end position="49"/>
    </location>
</feature>
<feature type="region of interest" description="Disordered" evidence="1">
    <location>
        <begin position="364"/>
        <end position="406"/>
    </location>
</feature>
<proteinExistence type="predicted"/>
<evidence type="ECO:0000256" key="1">
    <source>
        <dbReference type="SAM" id="MobiDB-lite"/>
    </source>
</evidence>
<dbReference type="RefSeq" id="WP_123046978.1">
    <property type="nucleotide sequence ID" value="NZ_PTJO01000001.1"/>
</dbReference>
<protein>
    <submittedName>
        <fullName evidence="3">Uncharacterized protein</fullName>
    </submittedName>
</protein>
<keyword evidence="2" id="KW-0812">Transmembrane</keyword>
<gene>
    <name evidence="3" type="ORF">C5L39_00730</name>
</gene>
<keyword evidence="4" id="KW-1185">Reference proteome</keyword>
<dbReference type="OrthoDB" id="4427386at2"/>